<proteinExistence type="predicted"/>
<organism evidence="1 2">
    <name type="scientific">Sporanaerobium hydrogeniformans</name>
    <dbReference type="NCBI Taxonomy" id="3072179"/>
    <lineage>
        <taxon>Bacteria</taxon>
        <taxon>Bacillati</taxon>
        <taxon>Bacillota</taxon>
        <taxon>Clostridia</taxon>
        <taxon>Lachnospirales</taxon>
        <taxon>Lachnospiraceae</taxon>
        <taxon>Sporanaerobium</taxon>
    </lineage>
</organism>
<comment type="caution">
    <text evidence="1">The sequence shown here is derived from an EMBL/GenBank/DDBJ whole genome shotgun (WGS) entry which is preliminary data.</text>
</comment>
<name>A0AC61DHY1_9FIRM</name>
<sequence length="130" mass="14708">MKNDIDIQISPVTDEEIYNELNKSKGIMLKILIVVLKIGALFLIPIIAFFAFVFQVTGMVVKWILFFIGGLCSLISAIALLQYFVDKENLFIIIYGFMIGFISLILAVFIDAIGEFLLMFLGKTIAFLHY</sequence>
<evidence type="ECO:0000313" key="2">
    <source>
        <dbReference type="Proteomes" id="UP000224460"/>
    </source>
</evidence>
<protein>
    <submittedName>
        <fullName evidence="1">Uncharacterized protein</fullName>
    </submittedName>
</protein>
<keyword evidence="2" id="KW-1185">Reference proteome</keyword>
<reference evidence="1" key="1">
    <citation type="submission" date="2017-10" db="EMBL/GenBank/DDBJ databases">
        <title>Genome sequence of cellulolytic Lachnospiraceae bacterium XHS1971 isolated from hotspring sediment.</title>
        <authorList>
            <person name="Vasudevan G."/>
            <person name="Joshi A.J."/>
            <person name="Hivarkar S."/>
            <person name="Lanjekar V.B."/>
            <person name="Dhakephalkar P.K."/>
            <person name="Dagar S."/>
        </authorList>
    </citation>
    <scope>NUCLEOTIDE SEQUENCE</scope>
    <source>
        <strain evidence="1">XHS1971</strain>
    </source>
</reference>
<dbReference type="Proteomes" id="UP000224460">
    <property type="component" value="Unassembled WGS sequence"/>
</dbReference>
<dbReference type="EMBL" id="PEDL01000001">
    <property type="protein sequence ID" value="PHV72201.1"/>
    <property type="molecule type" value="Genomic_DNA"/>
</dbReference>
<accession>A0AC61DHY1</accession>
<gene>
    <name evidence="1" type="ORF">CS063_01630</name>
</gene>
<evidence type="ECO:0000313" key="1">
    <source>
        <dbReference type="EMBL" id="PHV72201.1"/>
    </source>
</evidence>